<evidence type="ECO:0000256" key="1">
    <source>
        <dbReference type="SAM" id="MobiDB-lite"/>
    </source>
</evidence>
<keyword evidence="3" id="KW-1185">Reference proteome</keyword>
<name>A0ABP9AY79_9ACTN</name>
<protein>
    <submittedName>
        <fullName evidence="2">Uncharacterized protein</fullName>
    </submittedName>
</protein>
<sequence>MAARYRAVVMEASKRPGYDSWRCVSSSVAPIAPPGPSGGGPPEPRPGACRPRAGCAAVRVAEYHPATTRTSREDTQWGG</sequence>
<organism evidence="2 3">
    <name type="scientific">Streptomyces sanyensis</name>
    <dbReference type="NCBI Taxonomy" id="568869"/>
    <lineage>
        <taxon>Bacteria</taxon>
        <taxon>Bacillati</taxon>
        <taxon>Actinomycetota</taxon>
        <taxon>Actinomycetes</taxon>
        <taxon>Kitasatosporales</taxon>
        <taxon>Streptomycetaceae</taxon>
        <taxon>Streptomyces</taxon>
    </lineage>
</organism>
<dbReference type="Proteomes" id="UP001501147">
    <property type="component" value="Unassembled WGS sequence"/>
</dbReference>
<evidence type="ECO:0000313" key="2">
    <source>
        <dbReference type="EMBL" id="GAA4786249.1"/>
    </source>
</evidence>
<proteinExistence type="predicted"/>
<evidence type="ECO:0000313" key="3">
    <source>
        <dbReference type="Proteomes" id="UP001501147"/>
    </source>
</evidence>
<dbReference type="EMBL" id="BAABJV010000011">
    <property type="protein sequence ID" value="GAA4786249.1"/>
    <property type="molecule type" value="Genomic_DNA"/>
</dbReference>
<accession>A0ABP9AY79</accession>
<feature type="compositionally biased region" description="Pro residues" evidence="1">
    <location>
        <begin position="31"/>
        <end position="45"/>
    </location>
</feature>
<reference evidence="3" key="1">
    <citation type="journal article" date="2019" name="Int. J. Syst. Evol. Microbiol.">
        <title>The Global Catalogue of Microorganisms (GCM) 10K type strain sequencing project: providing services to taxonomists for standard genome sequencing and annotation.</title>
        <authorList>
            <consortium name="The Broad Institute Genomics Platform"/>
            <consortium name="The Broad Institute Genome Sequencing Center for Infectious Disease"/>
            <person name="Wu L."/>
            <person name="Ma J."/>
        </authorList>
    </citation>
    <scope>NUCLEOTIDE SEQUENCE [LARGE SCALE GENOMIC DNA]</scope>
    <source>
        <strain evidence="3">JCM 18324</strain>
    </source>
</reference>
<comment type="caution">
    <text evidence="2">The sequence shown here is derived from an EMBL/GenBank/DDBJ whole genome shotgun (WGS) entry which is preliminary data.</text>
</comment>
<feature type="region of interest" description="Disordered" evidence="1">
    <location>
        <begin position="29"/>
        <end position="51"/>
    </location>
</feature>
<gene>
    <name evidence="2" type="ORF">GCM10023329_41350</name>
</gene>